<dbReference type="InterPro" id="IPR007305">
    <property type="entry name" value="Vesicle_transpt_Got1/SFT2"/>
</dbReference>
<evidence type="ECO:0000256" key="1">
    <source>
        <dbReference type="ARBA" id="ARBA00004141"/>
    </source>
</evidence>
<evidence type="ECO:0000256" key="8">
    <source>
        <dbReference type="RuleBase" id="RU363111"/>
    </source>
</evidence>
<evidence type="ECO:0000256" key="4">
    <source>
        <dbReference type="ARBA" id="ARBA00022927"/>
    </source>
</evidence>
<dbReference type="Pfam" id="PF03108">
    <property type="entry name" value="DBD_Tnp_Mut"/>
    <property type="match status" value="1"/>
</dbReference>
<dbReference type="GO" id="GO:0005737">
    <property type="term" value="C:cytoplasm"/>
    <property type="evidence" value="ECO:0007669"/>
    <property type="project" value="UniProtKB-ARBA"/>
</dbReference>
<feature type="transmembrane region" description="Helical" evidence="8">
    <location>
        <begin position="517"/>
        <end position="537"/>
    </location>
</feature>
<keyword evidence="4 8" id="KW-0653">Protein transport</keyword>
<feature type="transmembrane region" description="Helical" evidence="8">
    <location>
        <begin position="543"/>
        <end position="563"/>
    </location>
</feature>
<dbReference type="GO" id="GO:0016020">
    <property type="term" value="C:membrane"/>
    <property type="evidence" value="ECO:0007669"/>
    <property type="project" value="UniProtKB-SubCell"/>
</dbReference>
<feature type="region of interest" description="Disordered" evidence="9">
    <location>
        <begin position="155"/>
        <end position="205"/>
    </location>
</feature>
<evidence type="ECO:0000256" key="2">
    <source>
        <dbReference type="ARBA" id="ARBA00022448"/>
    </source>
</evidence>
<feature type="compositionally biased region" description="Basic residues" evidence="9">
    <location>
        <begin position="401"/>
        <end position="431"/>
    </location>
</feature>
<evidence type="ECO:0000313" key="11">
    <source>
        <dbReference type="EMBL" id="KAG7603289.1"/>
    </source>
</evidence>
<comment type="similarity">
    <text evidence="7 8">Belongs to the SFT2 family.</text>
</comment>
<feature type="region of interest" description="Disordered" evidence="9">
    <location>
        <begin position="394"/>
        <end position="441"/>
    </location>
</feature>
<dbReference type="Pfam" id="PF04178">
    <property type="entry name" value="Got1"/>
    <property type="match status" value="1"/>
</dbReference>
<comment type="subcellular location">
    <subcellularLocation>
        <location evidence="1 8">Membrane</location>
        <topology evidence="1 8">Multi-pass membrane protein</topology>
    </subcellularLocation>
</comment>
<protein>
    <recommendedName>
        <fullName evidence="8">Vesicle transport protein</fullName>
    </recommendedName>
</protein>
<feature type="domain" description="Transposase MuDR plant" evidence="10">
    <location>
        <begin position="213"/>
        <end position="275"/>
    </location>
</feature>
<dbReference type="Proteomes" id="UP000694240">
    <property type="component" value="Chromosome 5"/>
</dbReference>
<dbReference type="PANTHER" id="PTHR23137">
    <property type="entry name" value="VESICLE TRANSPORT PROTEIN-RELATED"/>
    <property type="match status" value="1"/>
</dbReference>
<gene>
    <name evidence="11" type="ORF">ISN45_At05g022700</name>
</gene>
<organism evidence="11 12">
    <name type="scientific">Arabidopsis thaliana x Arabidopsis arenosa</name>
    <dbReference type="NCBI Taxonomy" id="1240361"/>
    <lineage>
        <taxon>Eukaryota</taxon>
        <taxon>Viridiplantae</taxon>
        <taxon>Streptophyta</taxon>
        <taxon>Embryophyta</taxon>
        <taxon>Tracheophyta</taxon>
        <taxon>Spermatophyta</taxon>
        <taxon>Magnoliopsida</taxon>
        <taxon>eudicotyledons</taxon>
        <taxon>Gunneridae</taxon>
        <taxon>Pentapetalae</taxon>
        <taxon>rosids</taxon>
        <taxon>malvids</taxon>
        <taxon>Brassicales</taxon>
        <taxon>Brassicaceae</taxon>
        <taxon>Camelineae</taxon>
        <taxon>Arabidopsis</taxon>
    </lineage>
</organism>
<dbReference type="InterPro" id="IPR011691">
    <property type="entry name" value="Vesicle_transpt_SFT2"/>
</dbReference>
<dbReference type="InterPro" id="IPR004332">
    <property type="entry name" value="Transposase_MuDR"/>
</dbReference>
<dbReference type="GO" id="GO:0015031">
    <property type="term" value="P:protein transport"/>
    <property type="evidence" value="ECO:0007669"/>
    <property type="project" value="UniProtKB-KW"/>
</dbReference>
<evidence type="ECO:0000256" key="7">
    <source>
        <dbReference type="ARBA" id="ARBA00025800"/>
    </source>
</evidence>
<dbReference type="PANTHER" id="PTHR23137:SF29">
    <property type="entry name" value="VESICLE TRANSPORT PROTEIN"/>
    <property type="match status" value="1"/>
</dbReference>
<sequence length="641" mass="72596">MRVSNSATEVEDLARGEVGGPPAVDGSVVAPPSVEDGGLAQPNVLGGRVSRQRRKRRRVVEEYEEETELEVAQDIEDDCAVYGDDDCNGVDNAIGDGDNDAVEEDANDGEEQNDADGEDANEADGEDANVADGEDANDAFEEDANLNIEEDFPEAFRVDEDGSDHDSGDDIWDEDRIPDPLSSDDEDEVRGEEETARRDENEPEGLLALEKTYNSPDDFKRALLMYSLKTRYDIKLYRSASMIVAAKCSYIDEDGVKCPWRIYCSYEKKKHKMQITVYVNEHSCVRLGYSKMLKRSSIAALFEERLRLNPKLTKYEMVAEIKREYKLEVTPNQCAKAKTKVMKARSASHETHFARIWDYQAEVINRNPGTEFDIETVPGPLIGSKQRNIKDHNTYMDHKDHNRTKHKDHKDHNRNKHKDHKDHNRNKHKDHKVQELKDHKDKGHQQELMFDHNHNHKHILIHNHRQHKDLLDGDHVIEMQKLNDFFSGDGDGEGTTDSFLEDGSEGLCSLSTTQRMYGFAASLATGLLLMFLSMIVFGIPIKFALLFTFGNVLAVGSTAFLMGPEQQMSMMFDPVRFLATSIYIGCVVVALICALLIHSKILTVLAILCEICALIWYSLSYIPFARRMVSEIMIRLCDTEL</sequence>
<feature type="compositionally biased region" description="Acidic residues" evidence="9">
    <location>
        <begin position="182"/>
        <end position="191"/>
    </location>
</feature>
<evidence type="ECO:0000259" key="10">
    <source>
        <dbReference type="Pfam" id="PF03108"/>
    </source>
</evidence>
<evidence type="ECO:0000256" key="9">
    <source>
        <dbReference type="SAM" id="MobiDB-lite"/>
    </source>
</evidence>
<feature type="compositionally biased region" description="Acidic residues" evidence="9">
    <location>
        <begin position="97"/>
        <end position="139"/>
    </location>
</feature>
<feature type="region of interest" description="Disordered" evidence="9">
    <location>
        <begin position="82"/>
        <end position="139"/>
    </location>
</feature>
<feature type="region of interest" description="Disordered" evidence="9">
    <location>
        <begin position="1"/>
        <end position="70"/>
    </location>
</feature>
<accession>A0A8T2CV17</accession>
<dbReference type="GO" id="GO:0016192">
    <property type="term" value="P:vesicle-mediated transport"/>
    <property type="evidence" value="ECO:0007669"/>
    <property type="project" value="InterPro"/>
</dbReference>
<reference evidence="11 12" key="1">
    <citation type="submission" date="2020-12" db="EMBL/GenBank/DDBJ databases">
        <title>Concerted genomic and epigenomic changes stabilize Arabidopsis allopolyploids.</title>
        <authorList>
            <person name="Chen Z."/>
        </authorList>
    </citation>
    <scope>NUCLEOTIDE SEQUENCE [LARGE SCALE GENOMIC DNA]</scope>
    <source>
        <strain evidence="11">Allo738</strain>
        <tissue evidence="11">Leaf</tissue>
    </source>
</reference>
<dbReference type="GO" id="GO:0012505">
    <property type="term" value="C:endomembrane system"/>
    <property type="evidence" value="ECO:0007669"/>
    <property type="project" value="UniProtKB-ARBA"/>
</dbReference>
<dbReference type="EMBL" id="JAEFBK010000005">
    <property type="protein sequence ID" value="KAG7603289.1"/>
    <property type="molecule type" value="Genomic_DNA"/>
</dbReference>
<evidence type="ECO:0000256" key="6">
    <source>
        <dbReference type="ARBA" id="ARBA00023136"/>
    </source>
</evidence>
<proteinExistence type="inferred from homology"/>
<keyword evidence="5 8" id="KW-1133">Transmembrane helix</keyword>
<name>A0A8T2CV17_9BRAS</name>
<feature type="compositionally biased region" description="Basic and acidic residues" evidence="9">
    <location>
        <begin position="432"/>
        <end position="441"/>
    </location>
</feature>
<keyword evidence="2 8" id="KW-0813">Transport</keyword>
<evidence type="ECO:0000256" key="3">
    <source>
        <dbReference type="ARBA" id="ARBA00022692"/>
    </source>
</evidence>
<feature type="compositionally biased region" description="Basic and acidic residues" evidence="9">
    <location>
        <begin position="155"/>
        <end position="178"/>
    </location>
</feature>
<dbReference type="AlphaFoldDB" id="A0A8T2CV17"/>
<comment type="function">
    <text evidence="8">May be involved in fusion of retrograde transport vesicles derived from an endocytic compartment with the Golgi complex.</text>
</comment>
<comment type="caution">
    <text evidence="11">The sequence shown here is derived from an EMBL/GenBank/DDBJ whole genome shotgun (WGS) entry which is preliminary data.</text>
</comment>
<keyword evidence="12" id="KW-1185">Reference proteome</keyword>
<keyword evidence="3 8" id="KW-0812">Transmembrane</keyword>
<evidence type="ECO:0000313" key="12">
    <source>
        <dbReference type="Proteomes" id="UP000694240"/>
    </source>
</evidence>
<keyword evidence="6 8" id="KW-0472">Membrane</keyword>
<feature type="transmembrane region" description="Helical" evidence="8">
    <location>
        <begin position="575"/>
        <end position="597"/>
    </location>
</feature>
<evidence type="ECO:0000256" key="5">
    <source>
        <dbReference type="ARBA" id="ARBA00022989"/>
    </source>
</evidence>
<feature type="transmembrane region" description="Helical" evidence="8">
    <location>
        <begin position="603"/>
        <end position="625"/>
    </location>
</feature>